<name>A0ABQ2XXT5_9BURK</name>
<dbReference type="EMBL" id="BMYU01000002">
    <property type="protein sequence ID" value="GGX36681.1"/>
    <property type="molecule type" value="Genomic_DNA"/>
</dbReference>
<dbReference type="Proteomes" id="UP000653343">
    <property type="component" value="Unassembled WGS sequence"/>
</dbReference>
<feature type="chain" id="PRO_5045867986" description="Lipoprotein" evidence="1">
    <location>
        <begin position="25"/>
        <end position="188"/>
    </location>
</feature>
<organism evidence="2 3">
    <name type="scientific">Undibacterium squillarum</name>
    <dbReference type="NCBI Taxonomy" id="1131567"/>
    <lineage>
        <taxon>Bacteria</taxon>
        <taxon>Pseudomonadati</taxon>
        <taxon>Pseudomonadota</taxon>
        <taxon>Betaproteobacteria</taxon>
        <taxon>Burkholderiales</taxon>
        <taxon>Oxalobacteraceae</taxon>
        <taxon>Undibacterium</taxon>
    </lineage>
</organism>
<feature type="signal peptide" evidence="1">
    <location>
        <begin position="1"/>
        <end position="24"/>
    </location>
</feature>
<keyword evidence="1" id="KW-0732">Signal</keyword>
<dbReference type="PROSITE" id="PS51257">
    <property type="entry name" value="PROKAR_LIPOPROTEIN"/>
    <property type="match status" value="1"/>
</dbReference>
<proteinExistence type="predicted"/>
<gene>
    <name evidence="2" type="ORF">GCM10010946_13200</name>
</gene>
<evidence type="ECO:0000313" key="2">
    <source>
        <dbReference type="EMBL" id="GGX36681.1"/>
    </source>
</evidence>
<dbReference type="RefSeq" id="WP_189356249.1">
    <property type="nucleotide sequence ID" value="NZ_BMYU01000002.1"/>
</dbReference>
<comment type="caution">
    <text evidence="2">The sequence shown here is derived from an EMBL/GenBank/DDBJ whole genome shotgun (WGS) entry which is preliminary data.</text>
</comment>
<reference evidence="3" key="1">
    <citation type="journal article" date="2019" name="Int. J. Syst. Evol. Microbiol.">
        <title>The Global Catalogue of Microorganisms (GCM) 10K type strain sequencing project: providing services to taxonomists for standard genome sequencing and annotation.</title>
        <authorList>
            <consortium name="The Broad Institute Genomics Platform"/>
            <consortium name="The Broad Institute Genome Sequencing Center for Infectious Disease"/>
            <person name="Wu L."/>
            <person name="Ma J."/>
        </authorList>
    </citation>
    <scope>NUCLEOTIDE SEQUENCE [LARGE SCALE GENOMIC DNA]</scope>
    <source>
        <strain evidence="3">KCTC 23917</strain>
    </source>
</reference>
<keyword evidence="3" id="KW-1185">Reference proteome</keyword>
<evidence type="ECO:0000313" key="3">
    <source>
        <dbReference type="Proteomes" id="UP000653343"/>
    </source>
</evidence>
<accession>A0ABQ2XXT5</accession>
<sequence length="188" mass="20175">MKTLIRSVFISSAAMMFVTGCAMVAPGYNPSMENVQSLKNNSTTAMKVTPFGSEKSPENNNPISIRGSSLASPYDQSYSSYLTAALKQELQLANRLSNDAGIEVTGILLKNDIDAAGFSTGYTTVSARFIVKKDGKEVFNQIKTVKYEFPSSFVGSVAIPAAVQSYNVAVQKLLASLFADQAFNLATK</sequence>
<protein>
    <recommendedName>
        <fullName evidence="4">Lipoprotein</fullName>
    </recommendedName>
</protein>
<evidence type="ECO:0000256" key="1">
    <source>
        <dbReference type="SAM" id="SignalP"/>
    </source>
</evidence>
<evidence type="ECO:0008006" key="4">
    <source>
        <dbReference type="Google" id="ProtNLM"/>
    </source>
</evidence>